<gene>
    <name evidence="1" type="ORF">SVIM_LOCUS474448</name>
</gene>
<dbReference type="AlphaFoldDB" id="A0A6N2N6S9"/>
<evidence type="ECO:0000313" key="1">
    <source>
        <dbReference type="EMBL" id="VFU62677.1"/>
    </source>
</evidence>
<protein>
    <submittedName>
        <fullName evidence="1">Uncharacterized protein</fullName>
    </submittedName>
</protein>
<name>A0A6N2N6S9_SALVM</name>
<reference evidence="1" key="1">
    <citation type="submission" date="2019-03" db="EMBL/GenBank/DDBJ databases">
        <authorList>
            <person name="Mank J."/>
            <person name="Almeida P."/>
        </authorList>
    </citation>
    <scope>NUCLEOTIDE SEQUENCE</scope>
    <source>
        <strain evidence="1">78183</strain>
    </source>
</reference>
<dbReference type="EMBL" id="CAADRP010002163">
    <property type="protein sequence ID" value="VFU62677.1"/>
    <property type="molecule type" value="Genomic_DNA"/>
</dbReference>
<sequence>MGRDVYILVSNSLNCKLHFNLQSRVETSKCWLYQGIMALSHGSANVGKSVFISALLKTMALRDPAA</sequence>
<accession>A0A6N2N6S9</accession>
<organism evidence="1">
    <name type="scientific">Salix viminalis</name>
    <name type="common">Common osier</name>
    <name type="synonym">Basket willow</name>
    <dbReference type="NCBI Taxonomy" id="40686"/>
    <lineage>
        <taxon>Eukaryota</taxon>
        <taxon>Viridiplantae</taxon>
        <taxon>Streptophyta</taxon>
        <taxon>Embryophyta</taxon>
        <taxon>Tracheophyta</taxon>
        <taxon>Spermatophyta</taxon>
        <taxon>Magnoliopsida</taxon>
        <taxon>eudicotyledons</taxon>
        <taxon>Gunneridae</taxon>
        <taxon>Pentapetalae</taxon>
        <taxon>rosids</taxon>
        <taxon>fabids</taxon>
        <taxon>Malpighiales</taxon>
        <taxon>Salicaceae</taxon>
        <taxon>Saliceae</taxon>
        <taxon>Salix</taxon>
    </lineage>
</organism>
<proteinExistence type="predicted"/>